<feature type="region of interest" description="Disordered" evidence="1">
    <location>
        <begin position="411"/>
        <end position="458"/>
    </location>
</feature>
<dbReference type="EMBL" id="MU806310">
    <property type="protein sequence ID" value="KAJ3836567.1"/>
    <property type="molecule type" value="Genomic_DNA"/>
</dbReference>
<proteinExistence type="predicted"/>
<protein>
    <submittedName>
        <fullName evidence="2">Uncharacterized protein</fullName>
    </submittedName>
</protein>
<accession>A0AA38UFU5</accession>
<evidence type="ECO:0000313" key="2">
    <source>
        <dbReference type="EMBL" id="KAJ3836567.1"/>
    </source>
</evidence>
<dbReference type="AlphaFoldDB" id="A0AA38UFU5"/>
<sequence length="539" mass="58215">MNLYDVQLETGSERGWETKDAAEELKSVAESRVFAYSLQRSREKWLNSVFPKFTSKSKKGSKAGSDTSAVLPHDLRFRGICEVQIGPHIFSNTSFQEAVYLTPATDQTSSIPSYVGLTSNAASHSTFEPTTASPALIDQINAAAATNPVLASLLQLASTGQATQDQLQMLSVTIRSLAANPIHSSHYGQSNLAPVATSTSPASKKDADLVVTFAESSQIRFVIPRGIAVCEPVSGTGNDLEFDVVLYVQLHNKENVNTPAGHSQNSSYDKSHMLRMTLRGASESLWNTINHWIGGEDIIKANREILDGLKAKRRRKTYLAYRLPEGSVLDRVRAASSAPYPMKFLKPPASIPRPRRSKKTILSNVSQASLTSYLPSSETQTTTLSRRKRNTAELTENYNAALDLAAAITGAGQTGSSTSNGPAHSSTIPTPNSVVLAGAPPPPSKKQKSRTSRKTANDFQPAATEIKCRSCQATNVPLMLGGRFCRTCVEAGRGTADIPQVPGHGSRASASYTPNIHQRHPDLMQWQISPLATLQIALM</sequence>
<evidence type="ECO:0000256" key="1">
    <source>
        <dbReference type="SAM" id="MobiDB-lite"/>
    </source>
</evidence>
<keyword evidence="3" id="KW-1185">Reference proteome</keyword>
<evidence type="ECO:0000313" key="3">
    <source>
        <dbReference type="Proteomes" id="UP001163846"/>
    </source>
</evidence>
<name>A0AA38UFU5_9AGAR</name>
<comment type="caution">
    <text evidence="2">The sequence shown here is derived from an EMBL/GenBank/DDBJ whole genome shotgun (WGS) entry which is preliminary data.</text>
</comment>
<reference evidence="2" key="1">
    <citation type="submission" date="2022-08" db="EMBL/GenBank/DDBJ databases">
        <authorList>
            <consortium name="DOE Joint Genome Institute"/>
            <person name="Min B."/>
            <person name="Riley R."/>
            <person name="Sierra-Patev S."/>
            <person name="Naranjo-Ortiz M."/>
            <person name="Looney B."/>
            <person name="Konkel Z."/>
            <person name="Slot J.C."/>
            <person name="Sakamoto Y."/>
            <person name="Steenwyk J.L."/>
            <person name="Rokas A."/>
            <person name="Carro J."/>
            <person name="Camarero S."/>
            <person name="Ferreira P."/>
            <person name="Molpeceres G."/>
            <person name="Ruiz-Duenas F.J."/>
            <person name="Serrano A."/>
            <person name="Henrissat B."/>
            <person name="Drula E."/>
            <person name="Hughes K.W."/>
            <person name="Mata J.L."/>
            <person name="Ishikawa N.K."/>
            <person name="Vargas-Isla R."/>
            <person name="Ushijima S."/>
            <person name="Smith C.A."/>
            <person name="Ahrendt S."/>
            <person name="Andreopoulos W."/>
            <person name="He G."/>
            <person name="Labutti K."/>
            <person name="Lipzen A."/>
            <person name="Ng V."/>
            <person name="Sandor L."/>
            <person name="Barry K."/>
            <person name="Martinez A.T."/>
            <person name="Xiao Y."/>
            <person name="Gibbons J.G."/>
            <person name="Terashima K."/>
            <person name="Hibbett D.S."/>
            <person name="Grigoriev I.V."/>
        </authorList>
    </citation>
    <scope>NUCLEOTIDE SEQUENCE</scope>
    <source>
        <strain evidence="2">TFB9207</strain>
    </source>
</reference>
<organism evidence="2 3">
    <name type="scientific">Lentinula raphanica</name>
    <dbReference type="NCBI Taxonomy" id="153919"/>
    <lineage>
        <taxon>Eukaryota</taxon>
        <taxon>Fungi</taxon>
        <taxon>Dikarya</taxon>
        <taxon>Basidiomycota</taxon>
        <taxon>Agaricomycotina</taxon>
        <taxon>Agaricomycetes</taxon>
        <taxon>Agaricomycetidae</taxon>
        <taxon>Agaricales</taxon>
        <taxon>Marasmiineae</taxon>
        <taxon>Omphalotaceae</taxon>
        <taxon>Lentinula</taxon>
    </lineage>
</organism>
<feature type="compositionally biased region" description="Polar residues" evidence="1">
    <location>
        <begin position="414"/>
        <end position="433"/>
    </location>
</feature>
<dbReference type="Proteomes" id="UP001163846">
    <property type="component" value="Unassembled WGS sequence"/>
</dbReference>
<gene>
    <name evidence="2" type="ORF">F5878DRAFT_624838</name>
</gene>